<keyword evidence="3" id="KW-1185">Reference proteome</keyword>
<evidence type="ECO:0000313" key="2">
    <source>
        <dbReference type="EMBL" id="KAH3694257.1"/>
    </source>
</evidence>
<keyword evidence="1" id="KW-1133">Transmembrane helix</keyword>
<reference evidence="2" key="2">
    <citation type="submission" date="2020-11" db="EMBL/GenBank/DDBJ databases">
        <authorList>
            <person name="McCartney M.A."/>
            <person name="Auch B."/>
            <person name="Kono T."/>
            <person name="Mallez S."/>
            <person name="Becker A."/>
            <person name="Gohl D.M."/>
            <person name="Silverstein K.A.T."/>
            <person name="Koren S."/>
            <person name="Bechman K.B."/>
            <person name="Herman A."/>
            <person name="Abrahante J.E."/>
            <person name="Garbe J."/>
        </authorList>
    </citation>
    <scope>NUCLEOTIDE SEQUENCE</scope>
    <source>
        <strain evidence="2">Duluth1</strain>
        <tissue evidence="2">Whole animal</tissue>
    </source>
</reference>
<keyword evidence="1" id="KW-0472">Membrane</keyword>
<name>A0A9D3Y6S6_DREPO</name>
<accession>A0A9D3Y6S6</accession>
<gene>
    <name evidence="2" type="ORF">DPMN_081697</name>
</gene>
<dbReference type="Proteomes" id="UP000828390">
    <property type="component" value="Unassembled WGS sequence"/>
</dbReference>
<protein>
    <submittedName>
        <fullName evidence="2">Uncharacterized protein</fullName>
    </submittedName>
</protein>
<comment type="caution">
    <text evidence="2">The sequence shown here is derived from an EMBL/GenBank/DDBJ whole genome shotgun (WGS) entry which is preliminary data.</text>
</comment>
<dbReference type="AlphaFoldDB" id="A0A9D3Y6S6"/>
<feature type="transmembrane region" description="Helical" evidence="1">
    <location>
        <begin position="33"/>
        <end position="53"/>
    </location>
</feature>
<organism evidence="2 3">
    <name type="scientific">Dreissena polymorpha</name>
    <name type="common">Zebra mussel</name>
    <name type="synonym">Mytilus polymorpha</name>
    <dbReference type="NCBI Taxonomy" id="45954"/>
    <lineage>
        <taxon>Eukaryota</taxon>
        <taxon>Metazoa</taxon>
        <taxon>Spiralia</taxon>
        <taxon>Lophotrochozoa</taxon>
        <taxon>Mollusca</taxon>
        <taxon>Bivalvia</taxon>
        <taxon>Autobranchia</taxon>
        <taxon>Heteroconchia</taxon>
        <taxon>Euheterodonta</taxon>
        <taxon>Imparidentia</taxon>
        <taxon>Neoheterodontei</taxon>
        <taxon>Myida</taxon>
        <taxon>Dreissenoidea</taxon>
        <taxon>Dreissenidae</taxon>
        <taxon>Dreissena</taxon>
    </lineage>
</organism>
<dbReference type="EMBL" id="JAIWYP010000016">
    <property type="protein sequence ID" value="KAH3694257.1"/>
    <property type="molecule type" value="Genomic_DNA"/>
</dbReference>
<sequence>MMLYLLAKETAKKPSRVQYRCKKCQKTERKERLVGIFLSTTFLLTICLFMQPLQLPVSNAAALFDHLTKYAS</sequence>
<keyword evidence="1" id="KW-0812">Transmembrane</keyword>
<reference evidence="2" key="1">
    <citation type="journal article" date="2019" name="bioRxiv">
        <title>The Genome of the Zebra Mussel, Dreissena polymorpha: A Resource for Invasive Species Research.</title>
        <authorList>
            <person name="McCartney M.A."/>
            <person name="Auch B."/>
            <person name="Kono T."/>
            <person name="Mallez S."/>
            <person name="Zhang Y."/>
            <person name="Obille A."/>
            <person name="Becker A."/>
            <person name="Abrahante J.E."/>
            <person name="Garbe J."/>
            <person name="Badalamenti J.P."/>
            <person name="Herman A."/>
            <person name="Mangelson H."/>
            <person name="Liachko I."/>
            <person name="Sullivan S."/>
            <person name="Sone E.D."/>
            <person name="Koren S."/>
            <person name="Silverstein K.A.T."/>
            <person name="Beckman K.B."/>
            <person name="Gohl D.M."/>
        </authorList>
    </citation>
    <scope>NUCLEOTIDE SEQUENCE</scope>
    <source>
        <strain evidence="2">Duluth1</strain>
        <tissue evidence="2">Whole animal</tissue>
    </source>
</reference>
<proteinExistence type="predicted"/>
<evidence type="ECO:0000256" key="1">
    <source>
        <dbReference type="SAM" id="Phobius"/>
    </source>
</evidence>
<evidence type="ECO:0000313" key="3">
    <source>
        <dbReference type="Proteomes" id="UP000828390"/>
    </source>
</evidence>